<feature type="chain" id="PRO_5046935242" evidence="4">
    <location>
        <begin position="19"/>
        <end position="377"/>
    </location>
</feature>
<dbReference type="Pfam" id="PF25917">
    <property type="entry name" value="BSH_RND"/>
    <property type="match status" value="1"/>
</dbReference>
<dbReference type="PANTHER" id="PTHR30158">
    <property type="entry name" value="ACRA/E-RELATED COMPONENT OF DRUG EFFLUX TRANSPORTER"/>
    <property type="match status" value="1"/>
</dbReference>
<dbReference type="InterPro" id="IPR006143">
    <property type="entry name" value="RND_pump_MFP"/>
</dbReference>
<dbReference type="Gene3D" id="2.40.30.170">
    <property type="match status" value="1"/>
</dbReference>
<evidence type="ECO:0000256" key="3">
    <source>
        <dbReference type="SAM" id="Coils"/>
    </source>
</evidence>
<feature type="domain" description="Multidrug resistance protein MdtA-like C-terminal permuted SH3" evidence="8">
    <location>
        <begin position="300"/>
        <end position="360"/>
    </location>
</feature>
<dbReference type="InterPro" id="IPR058624">
    <property type="entry name" value="MdtA-like_HH"/>
</dbReference>
<evidence type="ECO:0000259" key="6">
    <source>
        <dbReference type="Pfam" id="PF25917"/>
    </source>
</evidence>
<dbReference type="PROSITE" id="PS51257">
    <property type="entry name" value="PROKAR_LIPOPROTEIN"/>
    <property type="match status" value="1"/>
</dbReference>
<evidence type="ECO:0000259" key="8">
    <source>
        <dbReference type="Pfam" id="PF25967"/>
    </source>
</evidence>
<protein>
    <submittedName>
        <fullName evidence="9">Efflux RND transporter periplasmic adaptor subunit</fullName>
    </submittedName>
</protein>
<evidence type="ECO:0000313" key="9">
    <source>
        <dbReference type="EMBL" id="MBD3586524.1"/>
    </source>
</evidence>
<comment type="subcellular location">
    <subcellularLocation>
        <location evidence="1">Cell inner membrane</location>
        <topology evidence="1">Lipid-anchor</topology>
    </subcellularLocation>
</comment>
<organism evidence="9 10">
    <name type="scientific">Salinimonas profundi</name>
    <dbReference type="NCBI Taxonomy" id="2729140"/>
    <lineage>
        <taxon>Bacteria</taxon>
        <taxon>Pseudomonadati</taxon>
        <taxon>Pseudomonadota</taxon>
        <taxon>Gammaproteobacteria</taxon>
        <taxon>Alteromonadales</taxon>
        <taxon>Alteromonadaceae</taxon>
        <taxon>Alteromonas/Salinimonas group</taxon>
        <taxon>Salinimonas</taxon>
    </lineage>
</organism>
<dbReference type="Proteomes" id="UP000624419">
    <property type="component" value="Unassembled WGS sequence"/>
</dbReference>
<dbReference type="Pfam" id="PF25944">
    <property type="entry name" value="Beta-barrel_RND"/>
    <property type="match status" value="1"/>
</dbReference>
<proteinExistence type="inferred from homology"/>
<sequence>MKRHFILSAAAILLLALAGCSEQSGSQQGQSAEAPPTAVTVMTVQRSTVPDILALPGRISAYRQSQVRPQVAGVITERLFEEGAVVKKGQQLYQIDDARYKAELASARADLKSAEANLKTLEAKAARYKNLLKGNSISEQEYDDVVAQAEQAQAQIGVAQAAIDLAEVNVEYTKVYAPISGQISRSYVTEGALVTANQAQELATITKLDPVFIDMQNSGKAIIELRRSMQGERAMPVEVVLDENSNATYEQRGELKFSEVTVDETTGSVTLRAVVPNPDSVLMPGLFVKAHIIKSEDQGLLVPKRATMRQPDGSLVVYVVNKQNQVEARTIDVPRSYESNYLAASGVSEGDKIIVAGYQKVKPGATVNPQPQGQQGG</sequence>
<feature type="signal peptide" evidence="4">
    <location>
        <begin position="1"/>
        <end position="18"/>
    </location>
</feature>
<evidence type="ECO:0000259" key="5">
    <source>
        <dbReference type="Pfam" id="PF25876"/>
    </source>
</evidence>
<dbReference type="Gene3D" id="1.10.287.470">
    <property type="entry name" value="Helix hairpin bin"/>
    <property type="match status" value="1"/>
</dbReference>
<feature type="coiled-coil region" evidence="3">
    <location>
        <begin position="97"/>
        <end position="169"/>
    </location>
</feature>
<dbReference type="Gene3D" id="2.40.420.20">
    <property type="match status" value="1"/>
</dbReference>
<evidence type="ECO:0000259" key="7">
    <source>
        <dbReference type="Pfam" id="PF25944"/>
    </source>
</evidence>
<gene>
    <name evidence="9" type="ORF">HHX48_12320</name>
</gene>
<dbReference type="SUPFAM" id="SSF111369">
    <property type="entry name" value="HlyD-like secretion proteins"/>
    <property type="match status" value="1"/>
</dbReference>
<evidence type="ECO:0000313" key="10">
    <source>
        <dbReference type="Proteomes" id="UP000624419"/>
    </source>
</evidence>
<dbReference type="EMBL" id="JABBXD010000006">
    <property type="protein sequence ID" value="MBD3586524.1"/>
    <property type="molecule type" value="Genomic_DNA"/>
</dbReference>
<evidence type="ECO:0000256" key="1">
    <source>
        <dbReference type="ARBA" id="ARBA00004519"/>
    </source>
</evidence>
<comment type="caution">
    <text evidence="9">The sequence shown here is derived from an EMBL/GenBank/DDBJ whole genome shotgun (WGS) entry which is preliminary data.</text>
</comment>
<dbReference type="PANTHER" id="PTHR30158:SF3">
    <property type="entry name" value="MULTIDRUG EFFLUX PUMP SUBUNIT ACRA-RELATED"/>
    <property type="match status" value="1"/>
</dbReference>
<comment type="similarity">
    <text evidence="2">Belongs to the membrane fusion protein (MFP) (TC 8.A.1) family.</text>
</comment>
<dbReference type="NCBIfam" id="TIGR01730">
    <property type="entry name" value="RND_mfp"/>
    <property type="match status" value="1"/>
</dbReference>
<name>A0ABR8LRG6_9ALTE</name>
<feature type="domain" description="Multidrug resistance protein MdtA-like barrel-sandwich hybrid" evidence="6">
    <location>
        <begin position="63"/>
        <end position="206"/>
    </location>
</feature>
<dbReference type="InterPro" id="IPR058625">
    <property type="entry name" value="MdtA-like_BSH"/>
</dbReference>
<keyword evidence="10" id="KW-1185">Reference proteome</keyword>
<reference evidence="9 10" key="1">
    <citation type="submission" date="2020-04" db="EMBL/GenBank/DDBJ databases">
        <title>Salinimonas sp. HHU 13199.</title>
        <authorList>
            <person name="Cui X."/>
            <person name="Zhang D."/>
        </authorList>
    </citation>
    <scope>NUCLEOTIDE SEQUENCE [LARGE SCALE GENOMIC DNA]</scope>
    <source>
        <strain evidence="9 10">HHU 13199</strain>
    </source>
</reference>
<dbReference type="InterPro" id="IPR058626">
    <property type="entry name" value="MdtA-like_b-barrel"/>
</dbReference>
<keyword evidence="3" id="KW-0175">Coiled coil</keyword>
<dbReference type="Gene3D" id="2.40.50.100">
    <property type="match status" value="1"/>
</dbReference>
<keyword evidence="4" id="KW-0732">Signal</keyword>
<dbReference type="InterPro" id="IPR058627">
    <property type="entry name" value="MdtA-like_C"/>
</dbReference>
<feature type="domain" description="Multidrug resistance protein MdtA-like beta-barrel" evidence="7">
    <location>
        <begin position="210"/>
        <end position="292"/>
    </location>
</feature>
<evidence type="ECO:0000256" key="2">
    <source>
        <dbReference type="ARBA" id="ARBA00009477"/>
    </source>
</evidence>
<dbReference type="RefSeq" id="WP_191025519.1">
    <property type="nucleotide sequence ID" value="NZ_JABBXD010000006.1"/>
</dbReference>
<accession>A0ABR8LRG6</accession>
<feature type="domain" description="Multidrug resistance protein MdtA-like alpha-helical hairpin" evidence="5">
    <location>
        <begin position="103"/>
        <end position="173"/>
    </location>
</feature>
<evidence type="ECO:0000256" key="4">
    <source>
        <dbReference type="SAM" id="SignalP"/>
    </source>
</evidence>
<dbReference type="Pfam" id="PF25876">
    <property type="entry name" value="HH_MFP_RND"/>
    <property type="match status" value="1"/>
</dbReference>
<dbReference type="Pfam" id="PF25967">
    <property type="entry name" value="RND-MFP_C"/>
    <property type="match status" value="1"/>
</dbReference>